<evidence type="ECO:0000313" key="5">
    <source>
        <dbReference type="Proteomes" id="UP001164746"/>
    </source>
</evidence>
<organism evidence="4 5">
    <name type="scientific">Mya arenaria</name>
    <name type="common">Soft-shell clam</name>
    <dbReference type="NCBI Taxonomy" id="6604"/>
    <lineage>
        <taxon>Eukaryota</taxon>
        <taxon>Metazoa</taxon>
        <taxon>Spiralia</taxon>
        <taxon>Lophotrochozoa</taxon>
        <taxon>Mollusca</taxon>
        <taxon>Bivalvia</taxon>
        <taxon>Autobranchia</taxon>
        <taxon>Heteroconchia</taxon>
        <taxon>Euheterodonta</taxon>
        <taxon>Imparidentia</taxon>
        <taxon>Neoheterodontei</taxon>
        <taxon>Myida</taxon>
        <taxon>Myoidea</taxon>
        <taxon>Myidae</taxon>
        <taxon>Mya</taxon>
    </lineage>
</organism>
<name>A0ABY7G309_MYAAR</name>
<feature type="transmembrane region" description="Helical" evidence="2">
    <location>
        <begin position="489"/>
        <end position="508"/>
    </location>
</feature>
<dbReference type="CDD" id="cd17352">
    <property type="entry name" value="MFS_MCT_SLC16"/>
    <property type="match status" value="1"/>
</dbReference>
<feature type="transmembrane region" description="Helical" evidence="2">
    <location>
        <begin position="203"/>
        <end position="225"/>
    </location>
</feature>
<dbReference type="InterPro" id="IPR050327">
    <property type="entry name" value="Proton-linked_MCT"/>
</dbReference>
<keyword evidence="2" id="KW-0472">Membrane</keyword>
<evidence type="ECO:0000259" key="3">
    <source>
        <dbReference type="PROSITE" id="PS50850"/>
    </source>
</evidence>
<feature type="transmembrane region" description="Helical" evidence="2">
    <location>
        <begin position="114"/>
        <end position="133"/>
    </location>
</feature>
<feature type="transmembrane region" description="Helical" evidence="2">
    <location>
        <begin position="87"/>
        <end position="107"/>
    </location>
</feature>
<comment type="subcellular location">
    <subcellularLocation>
        <location evidence="1">Membrane</location>
        <topology evidence="1">Multi-pass membrane protein</topology>
    </subcellularLocation>
</comment>
<reference evidence="4" key="1">
    <citation type="submission" date="2022-11" db="EMBL/GenBank/DDBJ databases">
        <title>Centuries of genome instability and evolution in soft-shell clam transmissible cancer (bioRxiv).</title>
        <authorList>
            <person name="Hart S.F.M."/>
            <person name="Yonemitsu M.A."/>
            <person name="Giersch R.M."/>
            <person name="Beal B.F."/>
            <person name="Arriagada G."/>
            <person name="Davis B.W."/>
            <person name="Ostrander E.A."/>
            <person name="Goff S.P."/>
            <person name="Metzger M.J."/>
        </authorList>
    </citation>
    <scope>NUCLEOTIDE SEQUENCE</scope>
    <source>
        <strain evidence="4">MELC-2E11</strain>
        <tissue evidence="4">Siphon/mantle</tissue>
    </source>
</reference>
<feature type="transmembrane region" description="Helical" evidence="2">
    <location>
        <begin position="45"/>
        <end position="67"/>
    </location>
</feature>
<feature type="non-terminal residue" evidence="4">
    <location>
        <position position="1"/>
    </location>
</feature>
<dbReference type="PANTHER" id="PTHR11360">
    <property type="entry name" value="MONOCARBOXYLATE TRANSPORTER"/>
    <property type="match status" value="1"/>
</dbReference>
<keyword evidence="2" id="KW-1133">Transmembrane helix</keyword>
<dbReference type="PROSITE" id="PS50850">
    <property type="entry name" value="MFS"/>
    <property type="match status" value="1"/>
</dbReference>
<feature type="transmembrane region" description="Helical" evidence="2">
    <location>
        <begin position="397"/>
        <end position="415"/>
    </location>
</feature>
<evidence type="ECO:0000313" key="4">
    <source>
        <dbReference type="EMBL" id="WAR28843.1"/>
    </source>
</evidence>
<dbReference type="EMBL" id="CP111026">
    <property type="protein sequence ID" value="WAR28843.1"/>
    <property type="molecule type" value="Genomic_DNA"/>
</dbReference>
<dbReference type="SUPFAM" id="SSF103473">
    <property type="entry name" value="MFS general substrate transporter"/>
    <property type="match status" value="1"/>
</dbReference>
<proteinExistence type="predicted"/>
<keyword evidence="2" id="KW-0812">Transmembrane</keyword>
<feature type="transmembrane region" description="Helical" evidence="2">
    <location>
        <begin position="427"/>
        <end position="447"/>
    </location>
</feature>
<dbReference type="Pfam" id="PF07690">
    <property type="entry name" value="MFS_1"/>
    <property type="match status" value="2"/>
</dbReference>
<evidence type="ECO:0000256" key="1">
    <source>
        <dbReference type="ARBA" id="ARBA00004141"/>
    </source>
</evidence>
<feature type="domain" description="Major facilitator superfamily (MFS) profile" evidence="3">
    <location>
        <begin position="361"/>
        <end position="528"/>
    </location>
</feature>
<accession>A0ABY7G309</accession>
<feature type="transmembrane region" description="Helical" evidence="2">
    <location>
        <begin position="139"/>
        <end position="165"/>
    </location>
</feature>
<protein>
    <submittedName>
        <fullName evidence="4">MOT9-like protein</fullName>
    </submittedName>
</protein>
<feature type="transmembrane region" description="Helical" evidence="2">
    <location>
        <begin position="172"/>
        <end position="191"/>
    </location>
</feature>
<feature type="transmembrane region" description="Helical" evidence="2">
    <location>
        <begin position="356"/>
        <end position="377"/>
    </location>
</feature>
<dbReference type="Proteomes" id="UP001164746">
    <property type="component" value="Chromosome 15"/>
</dbReference>
<feature type="non-terminal residue" evidence="4">
    <location>
        <position position="528"/>
    </location>
</feature>
<gene>
    <name evidence="4" type="ORF">MAR_014547</name>
</gene>
<dbReference type="PANTHER" id="PTHR11360:SF284">
    <property type="entry name" value="EG:103B4.3 PROTEIN-RELATED"/>
    <property type="match status" value="1"/>
</dbReference>
<sequence>WPRLNVCYEDKMNNETTPRDSDSKLHTDDAISGIAKMQKVPDGGWGWVVCAACFFVHMLIDGLFYSFGVIYVELLEYYGSSKGSTALIGSLCPGVLFLIGPVVSMLVRKFGCRAVAVSGALVASASHIASIFAPNMQFLYFSLGVMTGFGYGLIYLPSIVCVVSYFDNRRALATGIGVSGTGIGTFIFSPITSLLLQEYAWQGAILIHAGLLLNCVACGLVFLPLEKKEPVYAIKSRVAFYAEEDVTIKVQNGRDDLENSHLEKGQRHYAGFTVPQNDTSLEIICGHTSNESDHTSATSPEIQAPLAPYVINDNVHTSELTSTDHPRYDNGKSTFTCARLSLGCIASLKEHFDFEIFKIVPFHLFMVSSFFYSLGYYVPYIYLPDTAIDVGIDELDAAWLLSVVGITNAIARVLFGFLSDRKWVNRSLLYSTALIICGCSTVAAPFMKSFWSLVLYSTLFGVFSGKSVTVSLTSVLLTDIVGIKKLSDAFGMYSFISGISMFAGPPIAGKVITSNLKYISMRTNSHRN</sequence>
<evidence type="ECO:0000256" key="2">
    <source>
        <dbReference type="SAM" id="Phobius"/>
    </source>
</evidence>
<dbReference type="InterPro" id="IPR036259">
    <property type="entry name" value="MFS_trans_sf"/>
</dbReference>
<dbReference type="InterPro" id="IPR011701">
    <property type="entry name" value="MFS"/>
</dbReference>
<dbReference type="InterPro" id="IPR020846">
    <property type="entry name" value="MFS_dom"/>
</dbReference>
<dbReference type="Gene3D" id="1.20.1250.20">
    <property type="entry name" value="MFS general substrate transporter like domains"/>
    <property type="match status" value="2"/>
</dbReference>
<keyword evidence="5" id="KW-1185">Reference proteome</keyword>